<dbReference type="SUPFAM" id="SSF51445">
    <property type="entry name" value="(Trans)glycosidases"/>
    <property type="match status" value="1"/>
</dbReference>
<keyword evidence="15" id="KW-1185">Reference proteome</keyword>
<dbReference type="RefSeq" id="WP_023053054.1">
    <property type="nucleotide sequence ID" value="NZ_AWXA01000008.1"/>
</dbReference>
<dbReference type="SUPFAM" id="SSF81296">
    <property type="entry name" value="E set domains"/>
    <property type="match status" value="1"/>
</dbReference>
<comment type="catalytic activity">
    <reaction evidence="1 10">
        <text>Transfers a segment of a (1-&gt;4)-alpha-D-glucan chain to a primary hydroxy group in a similar glucan chain.</text>
        <dbReference type="EC" id="2.4.1.18"/>
    </reaction>
</comment>
<dbReference type="PATRIC" id="fig|1111454.3.peg.422"/>
<feature type="active site" description="Proton donor" evidence="10 11">
    <location>
        <position position="362"/>
    </location>
</feature>
<comment type="similarity">
    <text evidence="4 10">Belongs to the glycosyl hydrolase 13 family. GlgB subfamily.</text>
</comment>
<dbReference type="GO" id="GO:0003844">
    <property type="term" value="F:1,4-alpha-glucan branching enzyme activity"/>
    <property type="evidence" value="ECO:0007669"/>
    <property type="project" value="UniProtKB-UniRule"/>
</dbReference>
<dbReference type="InterPro" id="IPR014756">
    <property type="entry name" value="Ig_E-set"/>
</dbReference>
<dbReference type="InterPro" id="IPR044143">
    <property type="entry name" value="GlgB_N_E_set_prok"/>
</dbReference>
<dbReference type="Pfam" id="PF00128">
    <property type="entry name" value="Alpha-amylase"/>
    <property type="match status" value="1"/>
</dbReference>
<dbReference type="PANTHER" id="PTHR43651">
    <property type="entry name" value="1,4-ALPHA-GLUCAN-BRANCHING ENZYME"/>
    <property type="match status" value="1"/>
</dbReference>
<dbReference type="Gene3D" id="2.60.40.10">
    <property type="entry name" value="Immunoglobulins"/>
    <property type="match status" value="1"/>
</dbReference>
<dbReference type="HAMAP" id="MF_00685">
    <property type="entry name" value="GlgB"/>
    <property type="match status" value="1"/>
</dbReference>
<evidence type="ECO:0000256" key="10">
    <source>
        <dbReference type="HAMAP-Rule" id="MF_00685"/>
    </source>
</evidence>
<dbReference type="Pfam" id="PF02922">
    <property type="entry name" value="CBM_48"/>
    <property type="match status" value="1"/>
</dbReference>
<dbReference type="FunFam" id="3.20.20.80:FF:000003">
    <property type="entry name" value="1,4-alpha-glucan branching enzyme GlgB"/>
    <property type="match status" value="1"/>
</dbReference>
<dbReference type="PANTHER" id="PTHR43651:SF3">
    <property type="entry name" value="1,4-ALPHA-GLUCAN-BRANCHING ENZYME"/>
    <property type="match status" value="1"/>
</dbReference>
<sequence>MKISAVDAYSTYLYHQGTNYSSYRLFGAHFTVLKHKGCVRFALWAPHAAQVSVVGDFNNWDPAASPMVRSEQGNGIWIAYLEGLQEGDIYKYAVTTKDGQVVLKSDPYAFASEVRPNTASKLTKLHYTWHDKKWLESRSTYDSYKRPMLTYEVHLGSWRRNADGGMLTYRELAEQLVAYVSNMHYTHIEILPLCEYPYDGSWGYQATGYFSATSRYGTPEELMYLIDSCHRSGIGVILDWVPGHFCRDEHGLRHFDGEPCYESGNQTLAENREWDTMNFDYGRTEVRSFLISSALFWFSQFHIDGLRIDAVANMLYLDYGHKDGGWQANKYGGRENLEAVAFLRQLNTAVFKEYPHALMIAEESSAWPLVTKPVEVGGLGFNYKWNMGWMNDMLQYMSLDPLFRKENHNLITFSLCYAFSENFILPLSHDEVVHGKKSLLDKMPGDYWRKFAGLRAFYGYWMAHPGKKLLFMGSDYGQFIEWKYDDSLDWHLLEYPMHKGMHDYVRELNAYYLDNRELWEEDCDWDGFSWISCDDCDNSAVAFYRAGDEAGLTVVLCNFTPVVRQAYRIGVPQAGTYVEVFNSDADRFGGSNVLNKGAFDTDPIALHGMKQSLALTLPPLATIYLKLKEDGGEKKEQAALSGGGRTKRTASGRMRTSRKATETQVGKGEAAKSASPRRRGKTASSQKNVAARGKKGKTADSH</sequence>
<evidence type="ECO:0000256" key="9">
    <source>
        <dbReference type="ARBA" id="ARBA00023277"/>
    </source>
</evidence>
<dbReference type="OrthoDB" id="9800174at2"/>
<keyword evidence="8 10" id="KW-0320">Glycogen biosynthesis</keyword>
<dbReference type="CDD" id="cd11322">
    <property type="entry name" value="AmyAc_Glg_BE"/>
    <property type="match status" value="1"/>
</dbReference>
<dbReference type="InterPro" id="IPR006407">
    <property type="entry name" value="GlgB"/>
</dbReference>
<evidence type="ECO:0000256" key="1">
    <source>
        <dbReference type="ARBA" id="ARBA00000826"/>
    </source>
</evidence>
<evidence type="ECO:0000256" key="3">
    <source>
        <dbReference type="ARBA" id="ARBA00004964"/>
    </source>
</evidence>
<dbReference type="PIRSF" id="PIRSF000463">
    <property type="entry name" value="GlgB"/>
    <property type="match status" value="1"/>
</dbReference>
<evidence type="ECO:0000256" key="11">
    <source>
        <dbReference type="PIRSR" id="PIRSR000463-1"/>
    </source>
</evidence>
<dbReference type="CDD" id="cd02855">
    <property type="entry name" value="E_set_GBE_prok_N"/>
    <property type="match status" value="1"/>
</dbReference>
<feature type="compositionally biased region" description="Basic residues" evidence="12">
    <location>
        <begin position="645"/>
        <end position="658"/>
    </location>
</feature>
<dbReference type="eggNOG" id="COG0296">
    <property type="taxonomic scope" value="Bacteria"/>
</dbReference>
<comment type="pathway">
    <text evidence="3 10">Glycan biosynthesis; glycogen biosynthesis.</text>
</comment>
<dbReference type="EC" id="2.4.1.18" evidence="10"/>
<dbReference type="NCBIfam" id="NF003811">
    <property type="entry name" value="PRK05402.1"/>
    <property type="match status" value="1"/>
</dbReference>
<dbReference type="NCBIfam" id="TIGR01515">
    <property type="entry name" value="branching_enzym"/>
    <property type="match status" value="1"/>
</dbReference>
<dbReference type="GO" id="GO:0005829">
    <property type="term" value="C:cytosol"/>
    <property type="evidence" value="ECO:0007669"/>
    <property type="project" value="TreeGrafter"/>
</dbReference>
<dbReference type="GO" id="GO:0043169">
    <property type="term" value="F:cation binding"/>
    <property type="evidence" value="ECO:0007669"/>
    <property type="project" value="InterPro"/>
</dbReference>
<evidence type="ECO:0000256" key="5">
    <source>
        <dbReference type="ARBA" id="ARBA00022600"/>
    </source>
</evidence>
<dbReference type="InterPro" id="IPR037439">
    <property type="entry name" value="Branching_enzy"/>
</dbReference>
<evidence type="ECO:0000313" key="15">
    <source>
        <dbReference type="Proteomes" id="UP000017090"/>
    </source>
</evidence>
<comment type="function">
    <text evidence="2 10">Catalyzes the formation of the alpha-1,6-glucosidic linkages in glycogen by scission of a 1,4-alpha-linked oligosaccharide from growing alpha-1,4-glucan chains and the subsequent attachment of the oligosaccharide to the alpha-1,6 position.</text>
</comment>
<dbReference type="SUPFAM" id="SSF51011">
    <property type="entry name" value="Glycosyl hydrolase domain"/>
    <property type="match status" value="1"/>
</dbReference>
<dbReference type="InterPro" id="IPR013780">
    <property type="entry name" value="Glyco_hydro_b"/>
</dbReference>
<dbReference type="GO" id="GO:0004553">
    <property type="term" value="F:hydrolase activity, hydrolyzing O-glycosyl compounds"/>
    <property type="evidence" value="ECO:0007669"/>
    <property type="project" value="InterPro"/>
</dbReference>
<dbReference type="InterPro" id="IPR013783">
    <property type="entry name" value="Ig-like_fold"/>
</dbReference>
<reference evidence="14 15" key="1">
    <citation type="submission" date="2013-09" db="EMBL/GenBank/DDBJ databases">
        <authorList>
            <person name="Durkin A.S."/>
            <person name="Haft D.R."/>
            <person name="McCorrison J."/>
            <person name="Torralba M."/>
            <person name="Gillis M."/>
            <person name="Haft D.H."/>
            <person name="Methe B."/>
            <person name="Sutton G."/>
            <person name="Nelson K.E."/>
        </authorList>
    </citation>
    <scope>NUCLEOTIDE SEQUENCE [LARGE SCALE GENOMIC DNA]</scope>
    <source>
        <strain evidence="14 15">BV3C16-1</strain>
    </source>
</reference>
<dbReference type="UniPathway" id="UPA00164"/>
<dbReference type="NCBIfam" id="NF008967">
    <property type="entry name" value="PRK12313.1"/>
    <property type="match status" value="1"/>
</dbReference>
<evidence type="ECO:0000256" key="8">
    <source>
        <dbReference type="ARBA" id="ARBA00023056"/>
    </source>
</evidence>
<keyword evidence="6 10" id="KW-0328">Glycosyltransferase</keyword>
<feature type="active site" description="Nucleophile" evidence="10 11">
    <location>
        <position position="309"/>
    </location>
</feature>
<evidence type="ECO:0000256" key="2">
    <source>
        <dbReference type="ARBA" id="ARBA00002953"/>
    </source>
</evidence>
<evidence type="ECO:0000256" key="12">
    <source>
        <dbReference type="SAM" id="MobiDB-lite"/>
    </source>
</evidence>
<dbReference type="STRING" id="1111454.HMPREF1250_2090"/>
<dbReference type="GO" id="GO:0005978">
    <property type="term" value="P:glycogen biosynthetic process"/>
    <property type="evidence" value="ECO:0007669"/>
    <property type="project" value="UniProtKB-UniRule"/>
</dbReference>
<dbReference type="SMART" id="SM00642">
    <property type="entry name" value="Aamy"/>
    <property type="match status" value="1"/>
</dbReference>
<dbReference type="InterPro" id="IPR006048">
    <property type="entry name" value="A-amylase/branching_C"/>
</dbReference>
<dbReference type="InterPro" id="IPR017853">
    <property type="entry name" value="GH"/>
</dbReference>
<dbReference type="EMBL" id="AWXA01000008">
    <property type="protein sequence ID" value="ERT61764.1"/>
    <property type="molecule type" value="Genomic_DNA"/>
</dbReference>
<feature type="region of interest" description="Disordered" evidence="12">
    <location>
        <begin position="634"/>
        <end position="702"/>
    </location>
</feature>
<keyword evidence="7 10" id="KW-0808">Transferase</keyword>
<evidence type="ECO:0000256" key="4">
    <source>
        <dbReference type="ARBA" id="ARBA00009000"/>
    </source>
</evidence>
<dbReference type="InterPro" id="IPR004193">
    <property type="entry name" value="Glyco_hydro_13_N"/>
</dbReference>
<dbReference type="InterPro" id="IPR006047">
    <property type="entry name" value="GH13_cat_dom"/>
</dbReference>
<evidence type="ECO:0000259" key="13">
    <source>
        <dbReference type="SMART" id="SM00642"/>
    </source>
</evidence>
<evidence type="ECO:0000256" key="6">
    <source>
        <dbReference type="ARBA" id="ARBA00022676"/>
    </source>
</evidence>
<keyword evidence="9 10" id="KW-0119">Carbohydrate metabolism</keyword>
<evidence type="ECO:0000256" key="7">
    <source>
        <dbReference type="ARBA" id="ARBA00022679"/>
    </source>
</evidence>
<evidence type="ECO:0000313" key="14">
    <source>
        <dbReference type="EMBL" id="ERT61764.1"/>
    </source>
</evidence>
<organism evidence="14 15">
    <name type="scientific">Megasphaera vaginalis</name>
    <name type="common">ex Srinivasan et al. 2021</name>
    <dbReference type="NCBI Taxonomy" id="1111454"/>
    <lineage>
        <taxon>Bacteria</taxon>
        <taxon>Bacillati</taxon>
        <taxon>Bacillota</taxon>
        <taxon>Negativicutes</taxon>
        <taxon>Veillonellales</taxon>
        <taxon>Veillonellaceae</taxon>
        <taxon>Megasphaera</taxon>
    </lineage>
</organism>
<comment type="subunit">
    <text evidence="10">Monomer.</text>
</comment>
<gene>
    <name evidence="10 14" type="primary">glgB</name>
    <name evidence="14" type="ORF">HMPREF1250_2090</name>
</gene>
<proteinExistence type="inferred from homology"/>
<dbReference type="Pfam" id="PF02806">
    <property type="entry name" value="Alpha-amylase_C"/>
    <property type="match status" value="1"/>
</dbReference>
<dbReference type="AlphaFoldDB" id="U7US90"/>
<protein>
    <recommendedName>
        <fullName evidence="10">1,4-alpha-glucan branching enzyme GlgB</fullName>
        <ecNumber evidence="10">2.4.1.18</ecNumber>
    </recommendedName>
    <alternativeName>
        <fullName evidence="10">1,4-alpha-D-glucan:1,4-alpha-D-glucan 6-glucosyl-transferase</fullName>
    </alternativeName>
    <alternativeName>
        <fullName evidence="10">Alpha-(1-&gt;4)-glucan branching enzyme</fullName>
    </alternativeName>
    <alternativeName>
        <fullName evidence="10">Glycogen branching enzyme</fullName>
        <shortName evidence="10">BE</shortName>
    </alternativeName>
</protein>
<keyword evidence="5 10" id="KW-0321">Glycogen metabolism</keyword>
<accession>U7US90</accession>
<dbReference type="FunFam" id="2.60.40.1180:FF:000002">
    <property type="entry name" value="1,4-alpha-glucan branching enzyme GlgB"/>
    <property type="match status" value="1"/>
</dbReference>
<dbReference type="Gene3D" id="3.20.20.80">
    <property type="entry name" value="Glycosidases"/>
    <property type="match status" value="1"/>
</dbReference>
<dbReference type="Proteomes" id="UP000017090">
    <property type="component" value="Unassembled WGS sequence"/>
</dbReference>
<comment type="caution">
    <text evidence="14">The sequence shown here is derived from an EMBL/GenBank/DDBJ whole genome shotgun (WGS) entry which is preliminary data.</text>
</comment>
<dbReference type="Gene3D" id="2.60.40.1180">
    <property type="entry name" value="Golgi alpha-mannosidase II"/>
    <property type="match status" value="1"/>
</dbReference>
<name>U7US90_9FIRM</name>
<feature type="domain" description="Glycosyl hydrolase family 13 catalytic" evidence="13">
    <location>
        <begin position="152"/>
        <end position="537"/>
    </location>
</feature>